<organism evidence="1 2">
    <name type="scientific">Suillus fuscotomentosus</name>
    <dbReference type="NCBI Taxonomy" id="1912939"/>
    <lineage>
        <taxon>Eukaryota</taxon>
        <taxon>Fungi</taxon>
        <taxon>Dikarya</taxon>
        <taxon>Basidiomycota</taxon>
        <taxon>Agaricomycotina</taxon>
        <taxon>Agaricomycetes</taxon>
        <taxon>Agaricomycetidae</taxon>
        <taxon>Boletales</taxon>
        <taxon>Suillineae</taxon>
        <taxon>Suillaceae</taxon>
        <taxon>Suillus</taxon>
    </lineage>
</organism>
<dbReference type="GeneID" id="64671948"/>
<evidence type="ECO:0000313" key="2">
    <source>
        <dbReference type="Proteomes" id="UP001195769"/>
    </source>
</evidence>
<accession>A0AAD4HEE2</accession>
<dbReference type="AlphaFoldDB" id="A0AAD4HEE2"/>
<dbReference type="EMBL" id="JABBWK010000096">
    <property type="protein sequence ID" value="KAG1893548.1"/>
    <property type="molecule type" value="Genomic_DNA"/>
</dbReference>
<name>A0AAD4HEE2_9AGAM</name>
<dbReference type="RefSeq" id="XP_041219124.1">
    <property type="nucleotide sequence ID" value="XM_041377650.1"/>
</dbReference>
<reference evidence="1" key="1">
    <citation type="journal article" date="2020" name="New Phytol.">
        <title>Comparative genomics reveals dynamic genome evolution in host specialist ectomycorrhizal fungi.</title>
        <authorList>
            <person name="Lofgren L.A."/>
            <person name="Nguyen N.H."/>
            <person name="Vilgalys R."/>
            <person name="Ruytinx J."/>
            <person name="Liao H.L."/>
            <person name="Branco S."/>
            <person name="Kuo A."/>
            <person name="LaButti K."/>
            <person name="Lipzen A."/>
            <person name="Andreopoulos W."/>
            <person name="Pangilinan J."/>
            <person name="Riley R."/>
            <person name="Hundley H."/>
            <person name="Na H."/>
            <person name="Barry K."/>
            <person name="Grigoriev I.V."/>
            <person name="Stajich J.E."/>
            <person name="Kennedy P.G."/>
        </authorList>
    </citation>
    <scope>NUCLEOTIDE SEQUENCE</scope>
    <source>
        <strain evidence="1">FC203</strain>
    </source>
</reference>
<protein>
    <submittedName>
        <fullName evidence="1">Uncharacterized protein</fullName>
    </submittedName>
</protein>
<sequence length="433" mass="47923">MAMQAPLWLYFPQNNQALQVIQLPTDNHPLEGLNGRYVLLGYLAHNHCQVSPLYGPECEMVPAISSGFSNVNLPIVGILAIPQGSGGTDFHTVYERQDAPVRCGSFPPPASLAAMEVAPISHTLQLFGPAMIEEDLASLMPSVTPSLVGDIEYDYSCYTDDSLMQFETNSIDFDPIATFPPVANPSTVFHQDLIWQEMNHTTLQELHETPLLVETQTGNQSIGWDVLRLTFSKYVESRNVEMHKVIRGCILSNTGFSGIEKADQDAKVQQAISEIVQLYMFSELVWVSVFQYSSSLAEGNRQGRIADLFPEEIQGQDGLLGSALVVTLLTVIYRALHIWLPERTPGHKLSVIHQIIVASLGKMVANVLPIKVKLLEPKMSVNDNRLRNMNDVLPIVTYARDPTHPGLPNSVFTSLHSQRAMREVDGSCFRGGL</sequence>
<keyword evidence="2" id="KW-1185">Reference proteome</keyword>
<gene>
    <name evidence="1" type="ORF">F5891DRAFT_985777</name>
</gene>
<proteinExistence type="predicted"/>
<dbReference type="Proteomes" id="UP001195769">
    <property type="component" value="Unassembled WGS sequence"/>
</dbReference>
<comment type="caution">
    <text evidence="1">The sequence shown here is derived from an EMBL/GenBank/DDBJ whole genome shotgun (WGS) entry which is preliminary data.</text>
</comment>
<evidence type="ECO:0000313" key="1">
    <source>
        <dbReference type="EMBL" id="KAG1893548.1"/>
    </source>
</evidence>